<gene>
    <name evidence="2" type="ORF">J2Z81_002827</name>
</gene>
<protein>
    <submittedName>
        <fullName evidence="2">Uncharacterized protein</fullName>
    </submittedName>
</protein>
<evidence type="ECO:0000313" key="3">
    <source>
        <dbReference type="Proteomes" id="UP001519294"/>
    </source>
</evidence>
<keyword evidence="1" id="KW-1133">Transmembrane helix</keyword>
<dbReference type="Proteomes" id="UP001519294">
    <property type="component" value="Unassembled WGS sequence"/>
</dbReference>
<name>A0ABS4SBV6_9BACI</name>
<feature type="transmembrane region" description="Helical" evidence="1">
    <location>
        <begin position="6"/>
        <end position="24"/>
    </location>
</feature>
<dbReference type="EMBL" id="JAGIKX010000038">
    <property type="protein sequence ID" value="MBP2258842.1"/>
    <property type="molecule type" value="Genomic_DNA"/>
</dbReference>
<sequence>MMTFFPIYAVFVLLIFNFLVDKLCHALEMEKSKQAGTFRMVNVMVLILLFSSYLRILNAMV</sequence>
<organism evidence="2 3">
    <name type="scientific">Virgibacillus alimentarius</name>
    <dbReference type="NCBI Taxonomy" id="698769"/>
    <lineage>
        <taxon>Bacteria</taxon>
        <taxon>Bacillati</taxon>
        <taxon>Bacillota</taxon>
        <taxon>Bacilli</taxon>
        <taxon>Bacillales</taxon>
        <taxon>Bacillaceae</taxon>
        <taxon>Virgibacillus</taxon>
    </lineage>
</organism>
<feature type="transmembrane region" description="Helical" evidence="1">
    <location>
        <begin position="36"/>
        <end position="56"/>
    </location>
</feature>
<keyword evidence="3" id="KW-1185">Reference proteome</keyword>
<keyword evidence="1" id="KW-0472">Membrane</keyword>
<evidence type="ECO:0000256" key="1">
    <source>
        <dbReference type="SAM" id="Phobius"/>
    </source>
</evidence>
<accession>A0ABS4SBV6</accession>
<evidence type="ECO:0000313" key="2">
    <source>
        <dbReference type="EMBL" id="MBP2258842.1"/>
    </source>
</evidence>
<reference evidence="2 3" key="1">
    <citation type="submission" date="2021-03" db="EMBL/GenBank/DDBJ databases">
        <title>Genomic Encyclopedia of Type Strains, Phase IV (KMG-IV): sequencing the most valuable type-strain genomes for metagenomic binning, comparative biology and taxonomic classification.</title>
        <authorList>
            <person name="Goeker M."/>
        </authorList>
    </citation>
    <scope>NUCLEOTIDE SEQUENCE [LARGE SCALE GENOMIC DNA]</scope>
    <source>
        <strain evidence="2 3">DSM 25790</strain>
    </source>
</reference>
<proteinExistence type="predicted"/>
<keyword evidence="1" id="KW-0812">Transmembrane</keyword>
<comment type="caution">
    <text evidence="2">The sequence shown here is derived from an EMBL/GenBank/DDBJ whole genome shotgun (WGS) entry which is preliminary data.</text>
</comment>
<dbReference type="RefSeq" id="WP_029270864.1">
    <property type="nucleotide sequence ID" value="NZ_JAGIKX010000038.1"/>
</dbReference>